<dbReference type="InterPro" id="IPR050317">
    <property type="entry name" value="Plant_Fungal_Acyltransferase"/>
</dbReference>
<organism evidence="3 4">
    <name type="scientific">Didymodactylos carnosus</name>
    <dbReference type="NCBI Taxonomy" id="1234261"/>
    <lineage>
        <taxon>Eukaryota</taxon>
        <taxon>Metazoa</taxon>
        <taxon>Spiralia</taxon>
        <taxon>Gnathifera</taxon>
        <taxon>Rotifera</taxon>
        <taxon>Eurotatoria</taxon>
        <taxon>Bdelloidea</taxon>
        <taxon>Philodinida</taxon>
        <taxon>Philodinidae</taxon>
        <taxon>Didymodactylos</taxon>
    </lineage>
</organism>
<dbReference type="Pfam" id="PF02458">
    <property type="entry name" value="Transferase"/>
    <property type="match status" value="1"/>
</dbReference>
<evidence type="ECO:0008006" key="5">
    <source>
        <dbReference type="Google" id="ProtNLM"/>
    </source>
</evidence>
<accession>A0A8S2MFQ1</accession>
<comment type="caution">
    <text evidence="3">The sequence shown here is derived from an EMBL/GenBank/DDBJ whole genome shotgun (WGS) entry which is preliminary data.</text>
</comment>
<evidence type="ECO:0000313" key="4">
    <source>
        <dbReference type="Proteomes" id="UP000682733"/>
    </source>
</evidence>
<dbReference type="EMBL" id="CAJOBA010030515">
    <property type="protein sequence ID" value="CAF3955045.1"/>
    <property type="molecule type" value="Genomic_DNA"/>
</dbReference>
<evidence type="ECO:0000313" key="3">
    <source>
        <dbReference type="EMBL" id="CAF3955045.1"/>
    </source>
</evidence>
<dbReference type="PANTHER" id="PTHR31642">
    <property type="entry name" value="TRICHOTHECENE 3-O-ACETYLTRANSFERASE"/>
    <property type="match status" value="1"/>
</dbReference>
<protein>
    <recommendedName>
        <fullName evidence="5">Transferase</fullName>
    </recommendedName>
</protein>
<dbReference type="SUPFAM" id="SSF52777">
    <property type="entry name" value="CoA-dependent acyltransferases"/>
    <property type="match status" value="1"/>
</dbReference>
<name>A0A8S2MFQ1_9BILA</name>
<sequence>MATTAVLNTYKIFSPPSIKPTSWRLSPNDWLLAPVHLIRCIFFYDIQHWSGVDKQKFMNVERLMTSLTKLLDYYPIVAGVFKWHNEDNTVTVEAGGYVSFVSAEANIPLSNLPLSIDEYTNTDSLPTTLHLINLFNYSDPFSEPILQIQHTRFTCGSVSLGVHLHHLIVDSHSYFQLVQDWARLYKDVDYQPSVCHERSLLEPTLEEIDALRPNISRQKAHCIREPAPVVMTDSVSCISKIFRFSARELERMKDAATSQFSDSFFVSTFEVLTAHLHHHVAFARRLDKCETTRTKLHIATNLRPRLQNPPLPATFFGNAAMYTYLELDTEEVLQKNCLAELSRQIHNAIVSNTSDELKSYLAWVAAQPDKAKIVPTFELDRGDFAVTAWNKMGMYSMTDFECGVHPLRITFPQGTSFLGAAILFSTEEIDSPSIDVILGLPEEQMELLENNPDFRKYQ</sequence>
<evidence type="ECO:0000313" key="2">
    <source>
        <dbReference type="EMBL" id="CAF1149748.1"/>
    </source>
</evidence>
<dbReference type="GO" id="GO:0044550">
    <property type="term" value="P:secondary metabolite biosynthetic process"/>
    <property type="evidence" value="ECO:0007669"/>
    <property type="project" value="TreeGrafter"/>
</dbReference>
<dbReference type="AlphaFoldDB" id="A0A8S2MFQ1"/>
<reference evidence="3" key="1">
    <citation type="submission" date="2021-02" db="EMBL/GenBank/DDBJ databases">
        <authorList>
            <person name="Nowell W R."/>
        </authorList>
    </citation>
    <scope>NUCLEOTIDE SEQUENCE</scope>
</reference>
<dbReference type="InterPro" id="IPR023213">
    <property type="entry name" value="CAT-like_dom_sf"/>
</dbReference>
<dbReference type="Proteomes" id="UP000677228">
    <property type="component" value="Unassembled WGS sequence"/>
</dbReference>
<dbReference type="Proteomes" id="UP000682733">
    <property type="component" value="Unassembled WGS sequence"/>
</dbReference>
<dbReference type="PANTHER" id="PTHR31642:SF310">
    <property type="entry name" value="FATTY ALCOHOL:CAFFEOYL-COA ACYLTRANSFERASE"/>
    <property type="match status" value="1"/>
</dbReference>
<proteinExistence type="predicted"/>
<dbReference type="GO" id="GO:0016747">
    <property type="term" value="F:acyltransferase activity, transferring groups other than amino-acyl groups"/>
    <property type="evidence" value="ECO:0007669"/>
    <property type="project" value="TreeGrafter"/>
</dbReference>
<gene>
    <name evidence="2" type="ORF">OVA965_LOCUS21544</name>
    <name evidence="3" type="ORF">TMI583_LOCUS22217</name>
</gene>
<keyword evidence="1" id="KW-0808">Transferase</keyword>
<evidence type="ECO:0000256" key="1">
    <source>
        <dbReference type="ARBA" id="ARBA00022679"/>
    </source>
</evidence>
<dbReference type="EMBL" id="CAJNOK010011840">
    <property type="protein sequence ID" value="CAF1149748.1"/>
    <property type="molecule type" value="Genomic_DNA"/>
</dbReference>
<dbReference type="Gene3D" id="3.30.559.10">
    <property type="entry name" value="Chloramphenicol acetyltransferase-like domain"/>
    <property type="match status" value="2"/>
</dbReference>